<dbReference type="AlphaFoldDB" id="A0A4S4M800"/>
<sequence length="88" mass="9615">MFVRSNGRATDHAMLVDAYRLRLCQTGSSSKFVASFTIGHLVCSLAGNLSPSVQSFECSQDGNCSESGHLPMVDGVDEFARVLEFLRR</sequence>
<name>A0A4S4M800_9AGAM</name>
<organism evidence="1 2">
    <name type="scientific">Bondarzewia mesenterica</name>
    <dbReference type="NCBI Taxonomy" id="1095465"/>
    <lineage>
        <taxon>Eukaryota</taxon>
        <taxon>Fungi</taxon>
        <taxon>Dikarya</taxon>
        <taxon>Basidiomycota</taxon>
        <taxon>Agaricomycotina</taxon>
        <taxon>Agaricomycetes</taxon>
        <taxon>Russulales</taxon>
        <taxon>Bondarzewiaceae</taxon>
        <taxon>Bondarzewia</taxon>
    </lineage>
</organism>
<evidence type="ECO:0000313" key="2">
    <source>
        <dbReference type="Proteomes" id="UP000310158"/>
    </source>
</evidence>
<proteinExistence type="predicted"/>
<evidence type="ECO:0000313" key="1">
    <source>
        <dbReference type="EMBL" id="THH21466.1"/>
    </source>
</evidence>
<gene>
    <name evidence="1" type="ORF">EW146_g109</name>
</gene>
<dbReference type="EMBL" id="SGPL01000002">
    <property type="protein sequence ID" value="THH21466.1"/>
    <property type="molecule type" value="Genomic_DNA"/>
</dbReference>
<dbReference type="Proteomes" id="UP000310158">
    <property type="component" value="Unassembled WGS sequence"/>
</dbReference>
<protein>
    <submittedName>
        <fullName evidence="1">Uncharacterized protein</fullName>
    </submittedName>
</protein>
<reference evidence="1 2" key="1">
    <citation type="submission" date="2019-02" db="EMBL/GenBank/DDBJ databases">
        <title>Genome sequencing of the rare red list fungi Bondarzewia mesenterica.</title>
        <authorList>
            <person name="Buettner E."/>
            <person name="Kellner H."/>
        </authorList>
    </citation>
    <scope>NUCLEOTIDE SEQUENCE [LARGE SCALE GENOMIC DNA]</scope>
    <source>
        <strain evidence="1 2">DSM 108281</strain>
    </source>
</reference>
<comment type="caution">
    <text evidence="1">The sequence shown here is derived from an EMBL/GenBank/DDBJ whole genome shotgun (WGS) entry which is preliminary data.</text>
</comment>
<keyword evidence="2" id="KW-1185">Reference proteome</keyword>
<accession>A0A4S4M800</accession>